<evidence type="ECO:0000313" key="1">
    <source>
        <dbReference type="EMBL" id="SHJ55654.1"/>
    </source>
</evidence>
<gene>
    <name evidence="1" type="ORF">SAMN05444159_0910</name>
</gene>
<proteinExistence type="predicted"/>
<protein>
    <submittedName>
        <fullName evidence="1">Uncharacterized protein</fullName>
    </submittedName>
</protein>
<name>A0A1M6K9P4_9BRAD</name>
<dbReference type="Proteomes" id="UP000189935">
    <property type="component" value="Chromosome I"/>
</dbReference>
<organism evidence="1 2">
    <name type="scientific">Bradyrhizobium lablabi</name>
    <dbReference type="NCBI Taxonomy" id="722472"/>
    <lineage>
        <taxon>Bacteria</taxon>
        <taxon>Pseudomonadati</taxon>
        <taxon>Pseudomonadota</taxon>
        <taxon>Alphaproteobacteria</taxon>
        <taxon>Hyphomicrobiales</taxon>
        <taxon>Nitrobacteraceae</taxon>
        <taxon>Bradyrhizobium</taxon>
    </lineage>
</organism>
<reference evidence="1 2" key="1">
    <citation type="submission" date="2016-11" db="EMBL/GenBank/DDBJ databases">
        <authorList>
            <person name="Jaros S."/>
            <person name="Januszkiewicz K."/>
            <person name="Wedrychowicz H."/>
        </authorList>
    </citation>
    <scope>NUCLEOTIDE SEQUENCE [LARGE SCALE GENOMIC DNA]</scope>
    <source>
        <strain evidence="1 2">GAS499</strain>
    </source>
</reference>
<evidence type="ECO:0000313" key="2">
    <source>
        <dbReference type="Proteomes" id="UP000189935"/>
    </source>
</evidence>
<sequence>MIADNRSSNISNRLYDLLPAVYRQRDLEVGGPLLGLLGVIAEQVDVVESDIAQLYENWFIETCDDWAVPYIGDLIGYRPPDAGVPSDPTVLPINKTLSARREVANAVRFRRQKGSIRLLEQLAEAVTGWPSRVVELGRQVGVTQSIDHLHTRRGGTADLRSADALDRVGTPFDTVAHALDVRSVESDRSPGAYNIQNIALYLWRLPVYSATCTPAYCLEEVGDHCYTFSILGNDTPLYNLPIANPAPEDAIGELSLPVPIRRKAFADDVEQRQASDKYYGEGRSLAIWRSDGGEGRTLIPANEIIPADLSEWRYRPPHGHVAVDPELGRIAFPPSELPENDILVSYHYAFGMDIGGGEYQRSHVVNAAISTYRVNGSTDIPTVRAACERWASDNPTSAVIELTENRVYNEPFQIELREGQSLEIRAVNGVRPVIDLLDWRASRPDALTITGAVGSRMTLDGILVTGRGIDIRGTFDAFIIRHCTLVPDWSLHQDARPHRPAEPSLSFTDASARVRIDRCIIGAIHATQEDILADPLDLRISQSIVDATSNDLVAIGAPDDGAASIALTVMRSTILGRVHTHTVELAENSILAGHVRVARRQHGCMRYCYVPPGSRTPSRYCCQPDLVGQALDEAVKLEQLPRSELRALRHVEWLRVEPQFITKRYGEPAYCRLALGCADEITHGAEDRSELGVFHDLYEPQRIANLRNRLAEYVPAGTDAGIIFAS</sequence>
<dbReference type="AlphaFoldDB" id="A0A1M6K9P4"/>
<dbReference type="OrthoDB" id="626916at2"/>
<dbReference type="RefSeq" id="WP_079537100.1">
    <property type="nucleotide sequence ID" value="NZ_LT670844.1"/>
</dbReference>
<accession>A0A1M6K9P4</accession>
<dbReference type="EMBL" id="LT670844">
    <property type="protein sequence ID" value="SHJ55654.1"/>
    <property type="molecule type" value="Genomic_DNA"/>
</dbReference>